<name>A0A644ZDW7_9ZZZZ</name>
<dbReference type="AlphaFoldDB" id="A0A644ZDW7"/>
<sequence length="68" mass="7566">MSATHTGATLTSNCIDFIDEDDCRGSFFGLIEQITHTAGTDTDEHFHEFRTGNREERHTGLTSDSFGQ</sequence>
<proteinExistence type="predicted"/>
<organism evidence="1">
    <name type="scientific">bioreactor metagenome</name>
    <dbReference type="NCBI Taxonomy" id="1076179"/>
    <lineage>
        <taxon>unclassified sequences</taxon>
        <taxon>metagenomes</taxon>
        <taxon>ecological metagenomes</taxon>
    </lineage>
</organism>
<comment type="caution">
    <text evidence="1">The sequence shown here is derived from an EMBL/GenBank/DDBJ whole genome shotgun (WGS) entry which is preliminary data.</text>
</comment>
<gene>
    <name evidence="1" type="ORF">SDC9_82679</name>
</gene>
<accession>A0A644ZDW7</accession>
<evidence type="ECO:0000313" key="1">
    <source>
        <dbReference type="EMBL" id="MPM36084.1"/>
    </source>
</evidence>
<dbReference type="EMBL" id="VSSQ01007492">
    <property type="protein sequence ID" value="MPM36084.1"/>
    <property type="molecule type" value="Genomic_DNA"/>
</dbReference>
<reference evidence="1" key="1">
    <citation type="submission" date="2019-08" db="EMBL/GenBank/DDBJ databases">
        <authorList>
            <person name="Kucharzyk K."/>
            <person name="Murdoch R.W."/>
            <person name="Higgins S."/>
            <person name="Loffler F."/>
        </authorList>
    </citation>
    <scope>NUCLEOTIDE SEQUENCE</scope>
</reference>
<protein>
    <submittedName>
        <fullName evidence="1">Uncharacterized protein</fullName>
    </submittedName>
</protein>